<evidence type="ECO:0000313" key="2">
    <source>
        <dbReference type="Proteomes" id="UP000183263"/>
    </source>
</evidence>
<dbReference type="Proteomes" id="UP000183263">
    <property type="component" value="Unassembled WGS sequence"/>
</dbReference>
<dbReference type="EMBL" id="FNDN01000005">
    <property type="protein sequence ID" value="SDI08014.1"/>
    <property type="molecule type" value="Genomic_DNA"/>
</dbReference>
<accession>A0A1G8HN15</accession>
<gene>
    <name evidence="1" type="ORF">SAMN05444695_10512</name>
</gene>
<organism evidence="1 2">
    <name type="scientific">Rhodococcus triatomae</name>
    <dbReference type="NCBI Taxonomy" id="300028"/>
    <lineage>
        <taxon>Bacteria</taxon>
        <taxon>Bacillati</taxon>
        <taxon>Actinomycetota</taxon>
        <taxon>Actinomycetes</taxon>
        <taxon>Mycobacteriales</taxon>
        <taxon>Nocardiaceae</taxon>
        <taxon>Rhodococcus</taxon>
    </lineage>
</organism>
<name>A0A1G8HN15_9NOCA</name>
<keyword evidence="2" id="KW-1185">Reference proteome</keyword>
<protein>
    <submittedName>
        <fullName evidence="1">Uncharacterized protein</fullName>
    </submittedName>
</protein>
<dbReference type="AlphaFoldDB" id="A0A1G8HN15"/>
<reference evidence="1 2" key="1">
    <citation type="submission" date="2016-10" db="EMBL/GenBank/DDBJ databases">
        <authorList>
            <person name="de Groot N.N."/>
        </authorList>
    </citation>
    <scope>NUCLEOTIDE SEQUENCE [LARGE SCALE GENOMIC DNA]</scope>
    <source>
        <strain evidence="1 2">DSM 44892</strain>
    </source>
</reference>
<sequence>MTEFNFGPTDPDDEFGDYARDDTVRVAPPVPSTGGIMMDLAADRLPQDISLLPHWIESVDPTKVGGLLLGSYHQALGELGQRYIDAGMAPPSAVPPRRHVIPHLLRTDSLGEYRETSSRLLGSATTVGCSSVLGRADTPVISVTADRTGISAIAVDSEWVSGTQEISLRSEFLYAVDAIRRQRPELVEEGRYAETSDQELEDLNVEHLRRLNGV</sequence>
<evidence type="ECO:0000313" key="1">
    <source>
        <dbReference type="EMBL" id="SDI08014.1"/>
    </source>
</evidence>
<dbReference type="RefSeq" id="WP_139183224.1">
    <property type="nucleotide sequence ID" value="NZ_CP048813.1"/>
</dbReference>
<proteinExistence type="predicted"/>